<feature type="compositionally biased region" description="Basic and acidic residues" evidence="4">
    <location>
        <begin position="520"/>
        <end position="530"/>
    </location>
</feature>
<dbReference type="InterPro" id="IPR029048">
    <property type="entry name" value="HSP70_C_sf"/>
</dbReference>
<evidence type="ECO:0000256" key="1">
    <source>
        <dbReference type="ARBA" id="ARBA00007381"/>
    </source>
</evidence>
<dbReference type="GO" id="GO:0005829">
    <property type="term" value="C:cytosol"/>
    <property type="evidence" value="ECO:0007669"/>
    <property type="project" value="TreeGrafter"/>
</dbReference>
<dbReference type="PRINTS" id="PR00301">
    <property type="entry name" value="HEATSHOCK70"/>
</dbReference>
<keyword evidence="5" id="KW-1185">Reference proteome</keyword>
<dbReference type="Gene3D" id="3.30.30.30">
    <property type="match status" value="1"/>
</dbReference>
<dbReference type="Gene3D" id="3.90.640.10">
    <property type="entry name" value="Actin, Chain A, domain 4"/>
    <property type="match status" value="1"/>
</dbReference>
<dbReference type="FunFam" id="3.30.30.30:FF:000002">
    <property type="entry name" value="Heat shock 70 kDa protein 4"/>
    <property type="match status" value="1"/>
</dbReference>
<keyword evidence="3" id="KW-0067">ATP-binding</keyword>
<dbReference type="FunFam" id="3.30.420.40:FF:000171">
    <property type="entry name" value="Heat shock 70 kDa protein 4"/>
    <property type="match status" value="2"/>
</dbReference>
<dbReference type="GO" id="GO:0005634">
    <property type="term" value="C:nucleus"/>
    <property type="evidence" value="ECO:0007669"/>
    <property type="project" value="TreeGrafter"/>
</dbReference>
<feature type="compositionally biased region" description="Basic and acidic residues" evidence="4">
    <location>
        <begin position="496"/>
        <end position="507"/>
    </location>
</feature>
<dbReference type="InterPro" id="IPR013126">
    <property type="entry name" value="Hsp_70_fam"/>
</dbReference>
<dbReference type="Pfam" id="PF00012">
    <property type="entry name" value="HSP70"/>
    <property type="match status" value="2"/>
</dbReference>
<organism evidence="5 6">
    <name type="scientific">Meloidogyne floridensis</name>
    <dbReference type="NCBI Taxonomy" id="298350"/>
    <lineage>
        <taxon>Eukaryota</taxon>
        <taxon>Metazoa</taxon>
        <taxon>Ecdysozoa</taxon>
        <taxon>Nematoda</taxon>
        <taxon>Chromadorea</taxon>
        <taxon>Rhabditida</taxon>
        <taxon>Tylenchina</taxon>
        <taxon>Tylenchomorpha</taxon>
        <taxon>Tylenchoidea</taxon>
        <taxon>Meloidogynidae</taxon>
        <taxon>Meloidogyninae</taxon>
        <taxon>Meloidogyne</taxon>
    </lineage>
</organism>
<dbReference type="Gene3D" id="1.20.1270.10">
    <property type="match status" value="1"/>
</dbReference>
<dbReference type="PANTHER" id="PTHR45639">
    <property type="entry name" value="HSC70CB, ISOFORM G-RELATED"/>
    <property type="match status" value="1"/>
</dbReference>
<dbReference type="InterPro" id="IPR043129">
    <property type="entry name" value="ATPase_NBD"/>
</dbReference>
<proteinExistence type="inferred from homology"/>
<dbReference type="Gene3D" id="3.30.420.40">
    <property type="match status" value="2"/>
</dbReference>
<dbReference type="SUPFAM" id="SSF53067">
    <property type="entry name" value="Actin-like ATPase domain"/>
    <property type="match status" value="2"/>
</dbReference>
<dbReference type="GO" id="GO:0005524">
    <property type="term" value="F:ATP binding"/>
    <property type="evidence" value="ECO:0007669"/>
    <property type="project" value="UniProtKB-KW"/>
</dbReference>
<dbReference type="AlphaFoldDB" id="A0A915NTT6"/>
<name>A0A915NTT6_9BILA</name>
<reference evidence="6" key="1">
    <citation type="submission" date="2022-11" db="UniProtKB">
        <authorList>
            <consortium name="WormBaseParasite"/>
        </authorList>
    </citation>
    <scope>IDENTIFICATION</scope>
</reference>
<dbReference type="PANTHER" id="PTHR45639:SF4">
    <property type="entry name" value="HSC70CB, ISOFORM G"/>
    <property type="match status" value="1"/>
</dbReference>
<dbReference type="GO" id="GO:0140662">
    <property type="term" value="F:ATP-dependent protein folding chaperone"/>
    <property type="evidence" value="ECO:0007669"/>
    <property type="project" value="InterPro"/>
</dbReference>
<dbReference type="FunFam" id="3.90.640.10:FF:000004">
    <property type="entry name" value="Heat shock 70 kDa protein 4"/>
    <property type="match status" value="1"/>
</dbReference>
<feature type="compositionally biased region" description="Polar residues" evidence="4">
    <location>
        <begin position="508"/>
        <end position="518"/>
    </location>
</feature>
<sequence>MAGIDFGNMNCYLAAARNKGIEVLMNDYSLHATPSCILFGQQSRLMGFGARQQLNMHYKNTVLYFKQLLGKQYSEEFIRLFGSSIPCDIVQLKNGDIGLKVMYLNEERIFTPEQVLACLFTHLRLLLSKSLGADINECVMSVPFYFDEKQRLAVIAAGKIASLKIRLINEHAALAYNYGIYKGMNLPKSEEPPKIVAFVDCGHSCIQTSLIALIAGNAKILSAAHTLEVGGHYFDLLLRDYFVVQFKEKYNIDVTKNPRAMFRLLDECEKLKKQMSANSQNIPFHIECFMNDVDVSGSMQRTQFEEMAQHLFEKIYLMLHTLFERAQINVEDVSDVEIEPRTTMNQDDAIARGCALRSAMFYPAYQMKEFALEDPFDLVMEASKLPTEKSVAELLKIEKDMQAADQRATERSDAKNALEEYCFKMQHTFENTKACEGKVTEDVRLSCLNECSEVLEWLDMNSTELQKKQIECRHSELEKYCKPALSKLFAVSEAKKEKQADVSKQEDSNQNGKDQPNQDIEAKCEDENVDNKTSSNPKPECNDAEMD</sequence>
<dbReference type="Proteomes" id="UP000887560">
    <property type="component" value="Unplaced"/>
</dbReference>
<accession>A0A915NTT6</accession>
<dbReference type="SUPFAM" id="SSF100934">
    <property type="entry name" value="Heat shock protein 70kD (HSP70), C-terminal subdomain"/>
    <property type="match status" value="1"/>
</dbReference>
<evidence type="ECO:0000313" key="6">
    <source>
        <dbReference type="WBParaSite" id="scf7180000420227.g4942"/>
    </source>
</evidence>
<comment type="similarity">
    <text evidence="1">Belongs to the heat shock protein 70 family.</text>
</comment>
<keyword evidence="2" id="KW-0547">Nucleotide-binding</keyword>
<evidence type="ECO:0000256" key="4">
    <source>
        <dbReference type="SAM" id="MobiDB-lite"/>
    </source>
</evidence>
<protein>
    <submittedName>
        <fullName evidence="6">Heat shock 70 kDa protein 4L</fullName>
    </submittedName>
</protein>
<evidence type="ECO:0000256" key="2">
    <source>
        <dbReference type="ARBA" id="ARBA00022741"/>
    </source>
</evidence>
<dbReference type="WBParaSite" id="scf7180000420227.g4942">
    <property type="protein sequence ID" value="scf7180000420227.g4942"/>
    <property type="gene ID" value="scf7180000420227.g4942"/>
</dbReference>
<evidence type="ECO:0000256" key="3">
    <source>
        <dbReference type="ARBA" id="ARBA00022840"/>
    </source>
</evidence>
<feature type="region of interest" description="Disordered" evidence="4">
    <location>
        <begin position="496"/>
        <end position="547"/>
    </location>
</feature>
<evidence type="ECO:0000313" key="5">
    <source>
        <dbReference type="Proteomes" id="UP000887560"/>
    </source>
</evidence>